<gene>
    <name evidence="1" type="ORF">BQ8482_220065</name>
</gene>
<dbReference type="Proteomes" id="UP000245698">
    <property type="component" value="Unassembled WGS sequence"/>
</dbReference>
<dbReference type="EMBL" id="FUIG01000029">
    <property type="protein sequence ID" value="SJM31894.1"/>
    <property type="molecule type" value="Genomic_DNA"/>
</dbReference>
<organism evidence="1 2">
    <name type="scientific">Mesorhizobium delmotii</name>
    <dbReference type="NCBI Taxonomy" id="1631247"/>
    <lineage>
        <taxon>Bacteria</taxon>
        <taxon>Pseudomonadati</taxon>
        <taxon>Pseudomonadota</taxon>
        <taxon>Alphaproteobacteria</taxon>
        <taxon>Hyphomicrobiales</taxon>
        <taxon>Phyllobacteriaceae</taxon>
        <taxon>Mesorhizobium</taxon>
    </lineage>
</organism>
<protein>
    <submittedName>
        <fullName evidence="1">Uncharacterized protein</fullName>
    </submittedName>
</protein>
<evidence type="ECO:0000313" key="1">
    <source>
        <dbReference type="EMBL" id="SJM31894.1"/>
    </source>
</evidence>
<name>A0A2P9AL73_9HYPH</name>
<keyword evidence="2" id="KW-1185">Reference proteome</keyword>
<proteinExistence type="predicted"/>
<dbReference type="AlphaFoldDB" id="A0A2P9AL73"/>
<sequence length="108" mass="12048">MLNGTPVTTPLRRLKCSAFSEWTSVAVYERVTIFDSDWFCEIAHLLDICAHEYRRWSARSCIGSETIIGARTSSVAGSTIVCIVSSFDAAAPFFIKDEDQQFGVMDEN</sequence>
<accession>A0A2P9AL73</accession>
<reference evidence="2" key="1">
    <citation type="submission" date="2016-12" db="EMBL/GenBank/DDBJ databases">
        <authorList>
            <person name="Brunel B."/>
        </authorList>
    </citation>
    <scope>NUCLEOTIDE SEQUENCE [LARGE SCALE GENOMIC DNA]</scope>
</reference>
<evidence type="ECO:0000313" key="2">
    <source>
        <dbReference type="Proteomes" id="UP000245698"/>
    </source>
</evidence>